<dbReference type="PANTHER" id="PTHR43775:SF37">
    <property type="entry name" value="SI:DKEY-61P9.11"/>
    <property type="match status" value="1"/>
</dbReference>
<feature type="domain" description="Carrier" evidence="6">
    <location>
        <begin position="644"/>
        <end position="720"/>
    </location>
</feature>
<dbReference type="Gene3D" id="1.10.1200.10">
    <property type="entry name" value="ACP-like"/>
    <property type="match status" value="1"/>
</dbReference>
<dbReference type="PROSITE" id="PS00606">
    <property type="entry name" value="KS3_1"/>
    <property type="match status" value="1"/>
</dbReference>
<dbReference type="Pfam" id="PF02801">
    <property type="entry name" value="Ketoacyl-synt_C"/>
    <property type="match status" value="1"/>
</dbReference>
<dbReference type="PROSITE" id="PS50075">
    <property type="entry name" value="CARRIER"/>
    <property type="match status" value="1"/>
</dbReference>
<evidence type="ECO:0000256" key="5">
    <source>
        <dbReference type="SAM" id="MobiDB-lite"/>
    </source>
</evidence>
<dbReference type="InterPro" id="IPR014031">
    <property type="entry name" value="Ketoacyl_synth_C"/>
</dbReference>
<keyword evidence="2" id="KW-0597">Phosphoprotein</keyword>
<evidence type="ECO:0000256" key="4">
    <source>
        <dbReference type="ARBA" id="ARBA00023315"/>
    </source>
</evidence>
<organism evidence="8 9">
    <name type="scientific">Actinacidiphila reveromycinica</name>
    <dbReference type="NCBI Taxonomy" id="659352"/>
    <lineage>
        <taxon>Bacteria</taxon>
        <taxon>Bacillati</taxon>
        <taxon>Actinomycetota</taxon>
        <taxon>Actinomycetes</taxon>
        <taxon>Kitasatosporales</taxon>
        <taxon>Streptomycetaceae</taxon>
        <taxon>Actinacidiphila</taxon>
    </lineage>
</organism>
<dbReference type="PANTHER" id="PTHR43775">
    <property type="entry name" value="FATTY ACID SYNTHASE"/>
    <property type="match status" value="1"/>
</dbReference>
<dbReference type="CDD" id="cd00833">
    <property type="entry name" value="PKS"/>
    <property type="match status" value="1"/>
</dbReference>
<keyword evidence="4" id="KW-0012">Acyltransferase</keyword>
<dbReference type="InterPro" id="IPR006162">
    <property type="entry name" value="Ppantetheine_attach_site"/>
</dbReference>
<dbReference type="Pfam" id="PF00109">
    <property type="entry name" value="ketoacyl-synt"/>
    <property type="match status" value="1"/>
</dbReference>
<reference evidence="8 9" key="4">
    <citation type="journal article" date="2020" name="Sci. Rep.">
        <title>beta-carboline chemical signals induce reveromycin production through a LuxR family regulator in Streptomyces sp. SN-593.</title>
        <authorList>
            <person name="Panthee S."/>
            <person name="Kito N."/>
            <person name="Hayashi T."/>
            <person name="Shimizu T."/>
            <person name="Ishikawa J."/>
            <person name="Hamamoto H."/>
            <person name="Osada H."/>
            <person name="Takahashi S."/>
        </authorList>
    </citation>
    <scope>NUCLEOTIDE SEQUENCE [LARGE SCALE GENOMIC DNA]</scope>
    <source>
        <strain evidence="8 9">SN-593</strain>
    </source>
</reference>
<dbReference type="Pfam" id="PF22621">
    <property type="entry name" value="CurL-like_PKS_C"/>
    <property type="match status" value="1"/>
</dbReference>
<reference evidence="8 9" key="1">
    <citation type="journal article" date="2010" name="J. Bacteriol.">
        <title>Biochemical characterization of a novel indole prenyltransferase from Streptomyces sp. SN-593.</title>
        <authorList>
            <person name="Takahashi S."/>
            <person name="Takagi H."/>
            <person name="Toyoda A."/>
            <person name="Uramoto M."/>
            <person name="Nogawa T."/>
            <person name="Ueki M."/>
            <person name="Sakaki Y."/>
            <person name="Osada H."/>
        </authorList>
    </citation>
    <scope>NUCLEOTIDE SEQUENCE [LARGE SCALE GENOMIC DNA]</scope>
    <source>
        <strain evidence="8 9">SN-593</strain>
    </source>
</reference>
<dbReference type="Pfam" id="PF00550">
    <property type="entry name" value="PP-binding"/>
    <property type="match status" value="1"/>
</dbReference>
<dbReference type="GO" id="GO:0004315">
    <property type="term" value="F:3-oxoacyl-[acyl-carrier-protein] synthase activity"/>
    <property type="evidence" value="ECO:0007669"/>
    <property type="project" value="InterPro"/>
</dbReference>
<evidence type="ECO:0000256" key="1">
    <source>
        <dbReference type="ARBA" id="ARBA00022450"/>
    </source>
</evidence>
<sequence>MAAGIPLPAGSEDPVAVIGMAVRLPGADTPEAFWRNLSAGVESLTAFTDQDLADAGLPPSAATDPARVRTRPVIEGAEFFDAGFFGYSPAEADVLDPQHRLFLECAYEALESAGHDPRSLAEHAVSVFGGTGPDSYFLNHLHPHQRAGGPGAGPVQNLLGNSADFLAPRVSYVLDLTGPSVTVQAGCSTSLVAVHLAVQSLLAGESDFALAGGATVYFPQRAGYVHREGGVNSPDGRCRAFDAQAAGTTPGDGVAVLALRRLSDARAAGDPVLALVRGSAVNNDGAGKAGFTAPAVDPQSDVAAEALAVAGLDPADIDYVEAHGTGTPMGDALEVTALAEAYAGAPAGSCRLGTHKPNVGDTWAAAGAVGLVKVLLSLAHEELPPLPNWERPNPAVDFARTPFRLNAEASAWKRGDRPRRAAVHTFGIGGTNAHVVLEEAPPGPPRAPEPGGGQAYVLPLSARSDGAVRAQAARLAAHLERHPEVPLDDVAHTLLTGRARFARRAAVLAGGRDGALAALRVLASGDVASHGSGWVLLRPGSGPADTSDTSHAPDAPDAPDAPEVTQAAQAALRQAGAWVAGGEGEPANAAGGARQRVALPTYPFERARHWVAPPPYAAAPGAASDAAPTARLHPRPALETAYAAPSDRLEELVAGTWGEALGVSGIGRDDNFFDLGGHSLLAAHVTAALRGVLPVPTDATDLLGSPPTPAGHAERLRHRLHAALDALSDDEAASLAAKLA</sequence>
<dbReference type="InterPro" id="IPR018201">
    <property type="entry name" value="Ketoacyl_synth_AS"/>
</dbReference>
<dbReference type="SUPFAM" id="SSF53901">
    <property type="entry name" value="Thiolase-like"/>
    <property type="match status" value="1"/>
</dbReference>
<dbReference type="InterPro" id="IPR016039">
    <property type="entry name" value="Thiolase-like"/>
</dbReference>
<reference evidence="8 9" key="2">
    <citation type="journal article" date="2011" name="J. Antibiot.">
        <title>Furaquinocins I and J: novel polyketide isoprenoid hybrid compounds from Streptomyces reveromyceticus SN-593.</title>
        <authorList>
            <person name="Panthee S."/>
            <person name="Takahashi S."/>
            <person name="Takagi H."/>
            <person name="Nogawa T."/>
            <person name="Oowada E."/>
            <person name="Uramoto M."/>
            <person name="Osada H."/>
        </authorList>
    </citation>
    <scope>NUCLEOTIDE SEQUENCE [LARGE SCALE GENOMIC DNA]</scope>
    <source>
        <strain evidence="8 9">SN-593</strain>
    </source>
</reference>
<accession>A0A7U3VSZ6</accession>
<dbReference type="Gene3D" id="3.40.47.10">
    <property type="match status" value="1"/>
</dbReference>
<dbReference type="InterPro" id="IPR036736">
    <property type="entry name" value="ACP-like_sf"/>
</dbReference>
<feature type="region of interest" description="Disordered" evidence="5">
    <location>
        <begin position="538"/>
        <end position="563"/>
    </location>
</feature>
<evidence type="ECO:0000259" key="7">
    <source>
        <dbReference type="PROSITE" id="PS52004"/>
    </source>
</evidence>
<dbReference type="Gene3D" id="1.10.1240.100">
    <property type="match status" value="1"/>
</dbReference>
<dbReference type="InterPro" id="IPR050091">
    <property type="entry name" value="PKS_NRPS_Biosynth_Enz"/>
</dbReference>
<dbReference type="InterPro" id="IPR009081">
    <property type="entry name" value="PP-bd_ACP"/>
</dbReference>
<evidence type="ECO:0000256" key="3">
    <source>
        <dbReference type="ARBA" id="ARBA00022679"/>
    </source>
</evidence>
<dbReference type="GO" id="GO:0005737">
    <property type="term" value="C:cytoplasm"/>
    <property type="evidence" value="ECO:0007669"/>
    <property type="project" value="TreeGrafter"/>
</dbReference>
<dbReference type="SMART" id="SM00825">
    <property type="entry name" value="PKS_KS"/>
    <property type="match status" value="1"/>
</dbReference>
<evidence type="ECO:0000313" key="9">
    <source>
        <dbReference type="Proteomes" id="UP000595703"/>
    </source>
</evidence>
<feature type="domain" description="Ketosynthase family 3 (KS3)" evidence="7">
    <location>
        <begin position="12"/>
        <end position="439"/>
    </location>
</feature>
<name>A0A7U3VSZ6_9ACTN</name>
<evidence type="ECO:0000256" key="2">
    <source>
        <dbReference type="ARBA" id="ARBA00022553"/>
    </source>
</evidence>
<dbReference type="InterPro" id="IPR020841">
    <property type="entry name" value="PKS_Beta-ketoAc_synthase_dom"/>
</dbReference>
<dbReference type="SUPFAM" id="SSF47336">
    <property type="entry name" value="ACP-like"/>
    <property type="match status" value="1"/>
</dbReference>
<dbReference type="GO" id="GO:0071770">
    <property type="term" value="P:DIM/DIP cell wall layer assembly"/>
    <property type="evidence" value="ECO:0007669"/>
    <property type="project" value="TreeGrafter"/>
</dbReference>
<dbReference type="KEGG" id="arev:RVR_10179"/>
<dbReference type="GO" id="GO:0006633">
    <property type="term" value="P:fatty acid biosynthetic process"/>
    <property type="evidence" value="ECO:0007669"/>
    <property type="project" value="InterPro"/>
</dbReference>
<dbReference type="AlphaFoldDB" id="A0A7U3VSZ6"/>
<dbReference type="PROSITE" id="PS52004">
    <property type="entry name" value="KS3_2"/>
    <property type="match status" value="1"/>
</dbReference>
<dbReference type="GO" id="GO:0004312">
    <property type="term" value="F:fatty acid synthase activity"/>
    <property type="evidence" value="ECO:0007669"/>
    <property type="project" value="TreeGrafter"/>
</dbReference>
<dbReference type="GO" id="GO:0005886">
    <property type="term" value="C:plasma membrane"/>
    <property type="evidence" value="ECO:0007669"/>
    <property type="project" value="TreeGrafter"/>
</dbReference>
<keyword evidence="9" id="KW-1185">Reference proteome</keyword>
<gene>
    <name evidence="8" type="ORF">RVR_10179</name>
</gene>
<dbReference type="EMBL" id="AP018365">
    <property type="protein sequence ID" value="BBB02299.1"/>
    <property type="molecule type" value="Genomic_DNA"/>
</dbReference>
<proteinExistence type="predicted"/>
<dbReference type="RefSeq" id="WP_237405179.1">
    <property type="nucleotide sequence ID" value="NZ_AP018365.1"/>
</dbReference>
<dbReference type="InterPro" id="IPR014030">
    <property type="entry name" value="Ketoacyl_synth_N"/>
</dbReference>
<evidence type="ECO:0000313" key="8">
    <source>
        <dbReference type="EMBL" id="BBB02299.1"/>
    </source>
</evidence>
<protein>
    <submittedName>
        <fullName evidence="8">Putative polyketide synthase</fullName>
    </submittedName>
</protein>
<dbReference type="Proteomes" id="UP000595703">
    <property type="component" value="Chromosome"/>
</dbReference>
<dbReference type="PROSITE" id="PS00012">
    <property type="entry name" value="PHOSPHOPANTETHEINE"/>
    <property type="match status" value="1"/>
</dbReference>
<keyword evidence="1" id="KW-0596">Phosphopantetheine</keyword>
<reference evidence="8 9" key="3">
    <citation type="journal article" date="2011" name="Nat. Chem. Biol.">
        <title>Reveromycin A biosynthesis uses RevG and RevJ for stereospecific spiroacetal formation.</title>
        <authorList>
            <person name="Takahashi S."/>
            <person name="Toyoda A."/>
            <person name="Sekiyama Y."/>
            <person name="Takagi H."/>
            <person name="Nogawa T."/>
            <person name="Uramoto M."/>
            <person name="Suzuki R."/>
            <person name="Koshino H."/>
            <person name="Kumano T."/>
            <person name="Panthee S."/>
            <person name="Dairi T."/>
            <person name="Ishikawa J."/>
            <person name="Ikeda H."/>
            <person name="Sakaki Y."/>
            <person name="Osada H."/>
        </authorList>
    </citation>
    <scope>NUCLEOTIDE SEQUENCE [LARGE SCALE GENOMIC DNA]</scope>
    <source>
        <strain evidence="8 9">SN-593</strain>
    </source>
</reference>
<keyword evidence="3" id="KW-0808">Transferase</keyword>
<evidence type="ECO:0000259" key="6">
    <source>
        <dbReference type="PROSITE" id="PS50075"/>
    </source>
</evidence>